<dbReference type="AlphaFoldDB" id="A0A540VNQ7"/>
<dbReference type="NCBIfam" id="TIGR03694">
    <property type="entry name" value="exosort_acyl"/>
    <property type="match status" value="1"/>
</dbReference>
<keyword evidence="1" id="KW-0012">Acyltransferase</keyword>
<comment type="caution">
    <text evidence="1">The sequence shown here is derived from an EMBL/GenBank/DDBJ whole genome shotgun (WGS) entry which is preliminary data.</text>
</comment>
<dbReference type="EMBL" id="VIFK01000220">
    <property type="protein sequence ID" value="TQE98346.1"/>
    <property type="molecule type" value="Genomic_DNA"/>
</dbReference>
<reference evidence="1 2" key="1">
    <citation type="submission" date="2019-06" db="EMBL/GenBank/DDBJ databases">
        <title>Metagenome assembled Genome of Spiribacter salinus SL48-SHIP from the microbial mat of Salt Lake 48 (Novosibirsk region, Russia).</title>
        <authorList>
            <person name="Shipova A."/>
            <person name="Rozanov A.S."/>
            <person name="Bryanskaya A.V."/>
            <person name="Peltek S.E."/>
        </authorList>
    </citation>
    <scope>NUCLEOTIDE SEQUENCE [LARGE SCALE GENOMIC DNA]</scope>
    <source>
        <strain evidence="1">SL48-SHIP-2</strain>
    </source>
</reference>
<name>A0A540VNQ7_9GAMM</name>
<evidence type="ECO:0000313" key="1">
    <source>
        <dbReference type="EMBL" id="TQE98346.1"/>
    </source>
</evidence>
<protein>
    <submittedName>
        <fullName evidence="1">PEP-CTERM/exosortase system-associated acyltransferase</fullName>
    </submittedName>
</protein>
<organism evidence="1 2">
    <name type="scientific">Spiribacter salinus</name>
    <dbReference type="NCBI Taxonomy" id="1335746"/>
    <lineage>
        <taxon>Bacteria</taxon>
        <taxon>Pseudomonadati</taxon>
        <taxon>Pseudomonadota</taxon>
        <taxon>Gammaproteobacteria</taxon>
        <taxon>Chromatiales</taxon>
        <taxon>Ectothiorhodospiraceae</taxon>
        <taxon>Spiribacter</taxon>
    </lineage>
</organism>
<proteinExistence type="predicted"/>
<dbReference type="GO" id="GO:0016746">
    <property type="term" value="F:acyltransferase activity"/>
    <property type="evidence" value="ECO:0007669"/>
    <property type="project" value="UniProtKB-KW"/>
</dbReference>
<dbReference type="InterPro" id="IPR016181">
    <property type="entry name" value="Acyl_CoA_acyltransferase"/>
</dbReference>
<dbReference type="SUPFAM" id="SSF55729">
    <property type="entry name" value="Acyl-CoA N-acyltransferases (Nat)"/>
    <property type="match status" value="1"/>
</dbReference>
<dbReference type="Proteomes" id="UP000315400">
    <property type="component" value="Unassembled WGS sequence"/>
</dbReference>
<dbReference type="Gene3D" id="3.40.630.30">
    <property type="match status" value="1"/>
</dbReference>
<dbReference type="InterPro" id="IPR022484">
    <property type="entry name" value="PEP-CTERM/exosrtase_acylTfrase"/>
</dbReference>
<sequence>MTRGVSMTPVQADLVSSYRRYFQVVPAVTPALVREAQRIRFQVYCEDLGFEDASRFPDGCEQDAFDDNARHCLLQHRPSGEYAGCVRLVLADVEKPDSPFPFEVVASKSLRRDLVDPLRMERRRFGEISRLAVKREFRRRRGEADSADGVSGLDSDGRMTPNERRTLPHIAVELYLAAASIALREGCTSVFAMMEPRLTRHMRFYGLEFEQVSDVVIHRGARAVYHITRERLFTSLTPALRALLDSIASDIPDNEAC</sequence>
<gene>
    <name evidence="1" type="ORF">FKY71_14340</name>
</gene>
<accession>A0A540VNQ7</accession>
<keyword evidence="1" id="KW-0808">Transferase</keyword>
<evidence type="ECO:0000313" key="2">
    <source>
        <dbReference type="Proteomes" id="UP000315400"/>
    </source>
</evidence>
<dbReference type="Pfam" id="PF13444">
    <property type="entry name" value="Acetyltransf_5"/>
    <property type="match status" value="1"/>
</dbReference>